<dbReference type="GO" id="GO:0006865">
    <property type="term" value="P:amino acid transport"/>
    <property type="evidence" value="ECO:0007669"/>
    <property type="project" value="TreeGrafter"/>
</dbReference>
<evidence type="ECO:0000313" key="9">
    <source>
        <dbReference type="Proteomes" id="UP000190130"/>
    </source>
</evidence>
<reference evidence="6 8" key="1">
    <citation type="submission" date="2015-10" db="EMBL/GenBank/DDBJ databases">
        <title>Draft genome of Bosea thiooxidans.</title>
        <authorList>
            <person name="Wang X."/>
        </authorList>
    </citation>
    <scope>NUCLEOTIDE SEQUENCE [LARGE SCALE GENOMIC DNA]</scope>
    <source>
        <strain evidence="6 8">CGMCC 9174</strain>
    </source>
</reference>
<evidence type="ECO:0000256" key="3">
    <source>
        <dbReference type="ARBA" id="ARBA00022729"/>
    </source>
</evidence>
<dbReference type="SMART" id="SM00062">
    <property type="entry name" value="PBPb"/>
    <property type="match status" value="1"/>
</dbReference>
<dbReference type="PANTHER" id="PTHR30085:SF6">
    <property type="entry name" value="ABC TRANSPORTER GLUTAMINE-BINDING PROTEIN GLNH"/>
    <property type="match status" value="1"/>
</dbReference>
<dbReference type="STRING" id="53254.SAMN05660750_04598"/>
<dbReference type="Proteomes" id="UP000190130">
    <property type="component" value="Unassembled WGS sequence"/>
</dbReference>
<accession>A0A0Q3SSX2</accession>
<dbReference type="InterPro" id="IPR001638">
    <property type="entry name" value="Solute-binding_3/MltF_N"/>
</dbReference>
<protein>
    <submittedName>
        <fullName evidence="6">ABC transporter substrate-binding protein</fullName>
    </submittedName>
    <submittedName>
        <fullName evidence="7">Polar amino acid transport system substrate-binding protein</fullName>
    </submittedName>
</protein>
<keyword evidence="8" id="KW-1185">Reference proteome</keyword>
<evidence type="ECO:0000256" key="1">
    <source>
        <dbReference type="ARBA" id="ARBA00010333"/>
    </source>
</evidence>
<name>A0A0Q3SSX2_9HYPH</name>
<comment type="similarity">
    <text evidence="1">Belongs to the bacterial solute-binding protein 3 family.</text>
</comment>
<feature type="chain" id="PRO_5014520625" evidence="4">
    <location>
        <begin position="28"/>
        <end position="281"/>
    </location>
</feature>
<dbReference type="Gene3D" id="3.40.190.10">
    <property type="entry name" value="Periplasmic binding protein-like II"/>
    <property type="match status" value="2"/>
</dbReference>
<organism evidence="6 8">
    <name type="scientific">Bosea thiooxidans</name>
    <dbReference type="NCBI Taxonomy" id="53254"/>
    <lineage>
        <taxon>Bacteria</taxon>
        <taxon>Pseudomonadati</taxon>
        <taxon>Pseudomonadota</taxon>
        <taxon>Alphaproteobacteria</taxon>
        <taxon>Hyphomicrobiales</taxon>
        <taxon>Boseaceae</taxon>
        <taxon>Bosea</taxon>
    </lineage>
</organism>
<reference evidence="7 9" key="2">
    <citation type="submission" date="2017-02" db="EMBL/GenBank/DDBJ databases">
        <authorList>
            <person name="Peterson S.W."/>
        </authorList>
    </citation>
    <scope>NUCLEOTIDE SEQUENCE [LARGE SCALE GENOMIC DNA]</scope>
    <source>
        <strain evidence="7 9">DSM 9653</strain>
    </source>
</reference>
<dbReference type="CDD" id="cd13695">
    <property type="entry name" value="PBP2_Mlr3796_like"/>
    <property type="match status" value="1"/>
</dbReference>
<sequence>MFHKMMKIAAGLGVIACAMLPATGASAQGKLKEVLSRGKLIVGTGSTNPPWHFRNEKGELVGFDIEIAKIIAQGLFDDPNKIEFVNQASDARIPNIVTGKVDIACQFVTVTAARAQQVAFTVPYYREGVSLMLVAGGPFADFAALKAAGSKVTVSVLQNVFAEKMVKDALPEAKVDQFESVDLMYQALNSGRAQAAATDSSSLRFYMKQNPGRYVDSGYSWNPQTYSCIVKQGDPDWLGFVNVALRESMTGTTFPNYKAAYERWFGETPPEPKIGFPQEFR</sequence>
<keyword evidence="3 4" id="KW-0732">Signal</keyword>
<dbReference type="Pfam" id="PF00497">
    <property type="entry name" value="SBP_bac_3"/>
    <property type="match status" value="1"/>
</dbReference>
<dbReference type="EMBL" id="FUYX01000018">
    <property type="protein sequence ID" value="SKC13724.1"/>
    <property type="molecule type" value="Genomic_DNA"/>
</dbReference>
<evidence type="ECO:0000256" key="4">
    <source>
        <dbReference type="SAM" id="SignalP"/>
    </source>
</evidence>
<dbReference type="Proteomes" id="UP000051562">
    <property type="component" value="Unassembled WGS sequence"/>
</dbReference>
<gene>
    <name evidence="6" type="ORF">ARD30_06440</name>
    <name evidence="7" type="ORF">SAMN05660750_04598</name>
</gene>
<evidence type="ECO:0000256" key="2">
    <source>
        <dbReference type="ARBA" id="ARBA00022448"/>
    </source>
</evidence>
<evidence type="ECO:0000313" key="6">
    <source>
        <dbReference type="EMBL" id="KQK28546.1"/>
    </source>
</evidence>
<dbReference type="SUPFAM" id="SSF53850">
    <property type="entry name" value="Periplasmic binding protein-like II"/>
    <property type="match status" value="1"/>
</dbReference>
<dbReference type="EMBL" id="LMAR01000067">
    <property type="protein sequence ID" value="KQK28546.1"/>
    <property type="molecule type" value="Genomic_DNA"/>
</dbReference>
<keyword evidence="2" id="KW-0813">Transport</keyword>
<dbReference type="RefSeq" id="WP_055730070.1">
    <property type="nucleotide sequence ID" value="NZ_FUYX01000018.1"/>
</dbReference>
<feature type="domain" description="Solute-binding protein family 3/N-terminal" evidence="5">
    <location>
        <begin position="39"/>
        <end position="268"/>
    </location>
</feature>
<dbReference type="PANTHER" id="PTHR30085">
    <property type="entry name" value="AMINO ACID ABC TRANSPORTER PERMEASE"/>
    <property type="match status" value="1"/>
</dbReference>
<dbReference type="GO" id="GO:0030288">
    <property type="term" value="C:outer membrane-bounded periplasmic space"/>
    <property type="evidence" value="ECO:0007669"/>
    <property type="project" value="TreeGrafter"/>
</dbReference>
<feature type="signal peptide" evidence="4">
    <location>
        <begin position="1"/>
        <end position="27"/>
    </location>
</feature>
<proteinExistence type="inferred from homology"/>
<dbReference type="OrthoDB" id="9768183at2"/>
<dbReference type="InterPro" id="IPR051455">
    <property type="entry name" value="Bact_solute-bind_prot3"/>
</dbReference>
<dbReference type="AlphaFoldDB" id="A0A0Q3SSX2"/>
<dbReference type="GO" id="GO:0005576">
    <property type="term" value="C:extracellular region"/>
    <property type="evidence" value="ECO:0007669"/>
    <property type="project" value="TreeGrafter"/>
</dbReference>
<evidence type="ECO:0000259" key="5">
    <source>
        <dbReference type="SMART" id="SM00062"/>
    </source>
</evidence>
<evidence type="ECO:0000313" key="7">
    <source>
        <dbReference type="EMBL" id="SKC13724.1"/>
    </source>
</evidence>
<evidence type="ECO:0000313" key="8">
    <source>
        <dbReference type="Proteomes" id="UP000051562"/>
    </source>
</evidence>